<protein>
    <recommendedName>
        <fullName evidence="1">CHAT domain-containing protein</fullName>
    </recommendedName>
</protein>
<evidence type="ECO:0000313" key="3">
    <source>
        <dbReference type="Proteomes" id="UP000027222"/>
    </source>
</evidence>
<accession>A0A067T3N1</accession>
<name>A0A067T3N1_GALM3</name>
<gene>
    <name evidence="2" type="ORF">GALMADRAFT_138850</name>
</gene>
<evidence type="ECO:0000259" key="1">
    <source>
        <dbReference type="Pfam" id="PF12770"/>
    </source>
</evidence>
<keyword evidence="3" id="KW-1185">Reference proteome</keyword>
<proteinExistence type="predicted"/>
<evidence type="ECO:0000313" key="2">
    <source>
        <dbReference type="EMBL" id="KDR77795.1"/>
    </source>
</evidence>
<dbReference type="STRING" id="685588.A0A067T3N1"/>
<dbReference type="InterPro" id="IPR024983">
    <property type="entry name" value="CHAT_dom"/>
</dbReference>
<dbReference type="HOGENOM" id="CLU_001305_1_0_1"/>
<organism evidence="2 3">
    <name type="scientific">Galerina marginata (strain CBS 339.88)</name>
    <dbReference type="NCBI Taxonomy" id="685588"/>
    <lineage>
        <taxon>Eukaryota</taxon>
        <taxon>Fungi</taxon>
        <taxon>Dikarya</taxon>
        <taxon>Basidiomycota</taxon>
        <taxon>Agaricomycotina</taxon>
        <taxon>Agaricomycetes</taxon>
        <taxon>Agaricomycetidae</taxon>
        <taxon>Agaricales</taxon>
        <taxon>Agaricineae</taxon>
        <taxon>Strophariaceae</taxon>
        <taxon>Galerina</taxon>
    </lineage>
</organism>
<feature type="domain" description="CHAT" evidence="1">
    <location>
        <begin position="27"/>
        <end position="253"/>
    </location>
</feature>
<dbReference type="AlphaFoldDB" id="A0A067T3N1"/>
<dbReference type="Pfam" id="PF12770">
    <property type="entry name" value="CHAT"/>
    <property type="match status" value="1"/>
</dbReference>
<dbReference type="OrthoDB" id="9991317at2759"/>
<reference evidence="3" key="1">
    <citation type="journal article" date="2014" name="Proc. Natl. Acad. Sci. U.S.A.">
        <title>Extensive sampling of basidiomycete genomes demonstrates inadequacy of the white-rot/brown-rot paradigm for wood decay fungi.</title>
        <authorList>
            <person name="Riley R."/>
            <person name="Salamov A.A."/>
            <person name="Brown D.W."/>
            <person name="Nagy L.G."/>
            <person name="Floudas D."/>
            <person name="Held B.W."/>
            <person name="Levasseur A."/>
            <person name="Lombard V."/>
            <person name="Morin E."/>
            <person name="Otillar R."/>
            <person name="Lindquist E.A."/>
            <person name="Sun H."/>
            <person name="LaButti K.M."/>
            <person name="Schmutz J."/>
            <person name="Jabbour D."/>
            <person name="Luo H."/>
            <person name="Baker S.E."/>
            <person name="Pisabarro A.G."/>
            <person name="Walton J.D."/>
            <person name="Blanchette R.A."/>
            <person name="Henrissat B."/>
            <person name="Martin F."/>
            <person name="Cullen D."/>
            <person name="Hibbett D.S."/>
            <person name="Grigoriev I.V."/>
        </authorList>
    </citation>
    <scope>NUCLEOTIDE SEQUENCE [LARGE SCALE GENOMIC DNA]</scope>
    <source>
        <strain evidence="3">CBS 339.88</strain>
    </source>
</reference>
<sequence>MLAEGFLITSRIYDGFKPGIASTLPEFAISSYTPTVRALVDIVKTPREFDKEKSGLFMISQPDTPCLPRIPGTTEEVRRVERKLTSQDIQVLRLDSAAATVERGIENMKAYSCIHLACHAEQNTVKPLKNGFSLYDGRLELSSILQQRLVGADLAFLSACQTSAGDEKLSEEAVHLAAGMLAAGYRGAVATMWSIRDEHGPVIAEDFYSNLTQDSEGLSGEHAARALHHATQNLRKSLDDSELALLTWVPHVHFGL</sequence>
<dbReference type="EMBL" id="KL142376">
    <property type="protein sequence ID" value="KDR77795.1"/>
    <property type="molecule type" value="Genomic_DNA"/>
</dbReference>
<dbReference type="Proteomes" id="UP000027222">
    <property type="component" value="Unassembled WGS sequence"/>
</dbReference>